<name>A0A564FX91_9HYPH</name>
<reference evidence="2" key="3">
    <citation type="submission" date="2021-08" db="EMBL/GenBank/DDBJ databases">
        <authorList>
            <person name="Tani A."/>
            <person name="Ola A."/>
            <person name="Ogura Y."/>
            <person name="Katsura K."/>
            <person name="Hayashi T."/>
        </authorList>
    </citation>
    <scope>NUCLEOTIDE SEQUENCE</scope>
    <source>
        <strain evidence="2">DSM 22415</strain>
    </source>
</reference>
<proteinExistence type="predicted"/>
<organism evidence="3 4">
    <name type="scientific">Methylobacterium dankookense</name>
    <dbReference type="NCBI Taxonomy" id="560405"/>
    <lineage>
        <taxon>Bacteria</taxon>
        <taxon>Pseudomonadati</taxon>
        <taxon>Pseudomonadota</taxon>
        <taxon>Alphaproteobacteria</taxon>
        <taxon>Hyphomicrobiales</taxon>
        <taxon>Methylobacteriaceae</taxon>
        <taxon>Methylobacterium</taxon>
    </lineage>
</organism>
<dbReference type="Proteomes" id="UP001055303">
    <property type="component" value="Unassembled WGS sequence"/>
</dbReference>
<dbReference type="AlphaFoldDB" id="A0A564FX91"/>
<keyword evidence="5" id="KW-1185">Reference proteome</keyword>
<feature type="compositionally biased region" description="Polar residues" evidence="1">
    <location>
        <begin position="46"/>
        <end position="66"/>
    </location>
</feature>
<evidence type="ECO:0000313" key="2">
    <source>
        <dbReference type="EMBL" id="GJD54415.1"/>
    </source>
</evidence>
<dbReference type="EMBL" id="CABFVH010000013">
    <property type="protein sequence ID" value="VUF12785.1"/>
    <property type="molecule type" value="Genomic_DNA"/>
</dbReference>
<dbReference type="Proteomes" id="UP000401717">
    <property type="component" value="Unassembled WGS sequence"/>
</dbReference>
<gene>
    <name evidence="2" type="ORF">IFDJLNFL_0286</name>
    <name evidence="3" type="ORF">MTDSW087_02480</name>
</gene>
<feature type="region of interest" description="Disordered" evidence="1">
    <location>
        <begin position="42"/>
        <end position="86"/>
    </location>
</feature>
<accession>A0A564FX91</accession>
<reference evidence="3 4" key="1">
    <citation type="submission" date="2019-06" db="EMBL/GenBank/DDBJ databases">
        <authorList>
            <person name="Rodrigo-Torres L."/>
            <person name="Arahal R. D."/>
            <person name="Lucena T."/>
        </authorList>
    </citation>
    <scope>NUCLEOTIDE SEQUENCE [LARGE SCALE GENOMIC DNA]</scope>
    <source>
        <strain evidence="3 4">SW08-7</strain>
    </source>
</reference>
<protein>
    <submittedName>
        <fullName evidence="3">Uncharacterized protein</fullName>
    </submittedName>
</protein>
<evidence type="ECO:0000313" key="3">
    <source>
        <dbReference type="EMBL" id="VUF12785.1"/>
    </source>
</evidence>
<evidence type="ECO:0000313" key="4">
    <source>
        <dbReference type="Proteomes" id="UP000401717"/>
    </source>
</evidence>
<reference evidence="2" key="2">
    <citation type="journal article" date="2021" name="Front. Microbiol.">
        <title>Comprehensive Comparative Genomics and Phenotyping of Methylobacterium Species.</title>
        <authorList>
            <person name="Alessa O."/>
            <person name="Ogura Y."/>
            <person name="Fujitani Y."/>
            <person name="Takami H."/>
            <person name="Hayashi T."/>
            <person name="Sahin N."/>
            <person name="Tani A."/>
        </authorList>
    </citation>
    <scope>NUCLEOTIDE SEQUENCE</scope>
    <source>
        <strain evidence="2">DSM 22415</strain>
    </source>
</reference>
<evidence type="ECO:0000256" key="1">
    <source>
        <dbReference type="SAM" id="MobiDB-lite"/>
    </source>
</evidence>
<sequence>MLPSDGVMVQPLPAELTLVAATSRKGEGTHGRKLVRRATAARQVALNRQSTDVSGSDPQQSEQAPTSGKIDPIGDLIRGLGLGNNS</sequence>
<evidence type="ECO:0000313" key="5">
    <source>
        <dbReference type="Proteomes" id="UP001055303"/>
    </source>
</evidence>
<dbReference type="EMBL" id="BPQI01000006">
    <property type="protein sequence ID" value="GJD54415.1"/>
    <property type="molecule type" value="Genomic_DNA"/>
</dbReference>